<dbReference type="Proteomes" id="UP000011602">
    <property type="component" value="Unassembled WGS sequence"/>
</dbReference>
<dbReference type="InterPro" id="IPR055767">
    <property type="entry name" value="DUF7343"/>
</dbReference>
<comment type="caution">
    <text evidence="4">The sequence shown here is derived from an EMBL/GenBank/DDBJ whole genome shotgun (WGS) entry which is preliminary data.</text>
</comment>
<gene>
    <name evidence="4" type="ORF">C493_13963</name>
</gene>
<evidence type="ECO:0008006" key="6">
    <source>
        <dbReference type="Google" id="ProtNLM"/>
    </source>
</evidence>
<proteinExistence type="predicted"/>
<organism evidence="4 5">
    <name type="scientific">Natronolimnohabitans innermongolicus JCM 12255</name>
    <dbReference type="NCBI Taxonomy" id="1227499"/>
    <lineage>
        <taxon>Archaea</taxon>
        <taxon>Methanobacteriati</taxon>
        <taxon>Methanobacteriota</taxon>
        <taxon>Stenosarchaea group</taxon>
        <taxon>Halobacteria</taxon>
        <taxon>Halobacteriales</taxon>
        <taxon>Natrialbaceae</taxon>
        <taxon>Natronolimnohabitans</taxon>
    </lineage>
</organism>
<name>L9WW41_9EURY</name>
<keyword evidence="5" id="KW-1185">Reference proteome</keyword>
<sequence>MRLSTAVAFALTILLVVATVGTVAIAPASAASASADAPSLSSQSDATTHHSASASLSHTTYEPDPADTWQEFHLEVTPSGDVHWTIESRFLVDDDETDEFEAYADAVADGERIDGYDIEDFETFRVAAEDATDREMTFEDAHWEDVHFESLEGEDQQLATISYTFTWTNFASVDGERIAFGDAFVTDEESGDVWFPTLEDGQRLVIEAPSSFAFDSTPRGASDGTISYDGPATLEADDYQIVFLYNDDEGGGGGEPGSDGELFVSATEALLAFGAFVVLIVTVSLAISRYQRGDWPFDAIRDEIDGDGPAATASTDGSGTGFVDDPRRSGVEHEFDETEAVDDDDAEDDVDVELLSDEERVKRLLTQNGGRMKQAAIVNETGWSDAKVSQLLSEMDDDDEIEKLRIGRENLITLPDVDPTEVQ</sequence>
<dbReference type="EMBL" id="AOHZ01000065">
    <property type="protein sequence ID" value="ELY53627.1"/>
    <property type="molecule type" value="Genomic_DNA"/>
</dbReference>
<evidence type="ECO:0000259" key="3">
    <source>
        <dbReference type="Pfam" id="PF24036"/>
    </source>
</evidence>
<protein>
    <recommendedName>
        <fullName evidence="6">HTH iclR-type domain-containing protein</fullName>
    </recommendedName>
</protein>
<evidence type="ECO:0000256" key="1">
    <source>
        <dbReference type="SAM" id="MobiDB-lite"/>
    </source>
</evidence>
<dbReference type="eggNOG" id="arCOG00381">
    <property type="taxonomic scope" value="Archaea"/>
</dbReference>
<dbReference type="RefSeq" id="WP_007260062.1">
    <property type="nucleotide sequence ID" value="NZ_AOHZ01000065.1"/>
</dbReference>
<reference evidence="4 5" key="1">
    <citation type="journal article" date="2014" name="PLoS Genet.">
        <title>Phylogenetically driven sequencing of extremely halophilic archaea reveals strategies for static and dynamic osmo-response.</title>
        <authorList>
            <person name="Becker E.A."/>
            <person name="Seitzer P.M."/>
            <person name="Tritt A."/>
            <person name="Larsen D."/>
            <person name="Krusor M."/>
            <person name="Yao A.I."/>
            <person name="Wu D."/>
            <person name="Madern D."/>
            <person name="Eisen J.A."/>
            <person name="Darling A.E."/>
            <person name="Facciotti M.T."/>
        </authorList>
    </citation>
    <scope>NUCLEOTIDE SEQUENCE [LARGE SCALE GENOMIC DNA]</scope>
    <source>
        <strain evidence="4 5">JCM 12255</strain>
    </source>
</reference>
<accession>L9WW41</accession>
<feature type="compositionally biased region" description="Acidic residues" evidence="1">
    <location>
        <begin position="334"/>
        <end position="346"/>
    </location>
</feature>
<dbReference type="PATRIC" id="fig|1227499.3.peg.2863"/>
<feature type="domain" description="DUF7343" evidence="2">
    <location>
        <begin position="354"/>
        <end position="415"/>
    </location>
</feature>
<feature type="compositionally biased region" description="Low complexity" evidence="1">
    <location>
        <begin position="34"/>
        <end position="60"/>
    </location>
</feature>
<feature type="region of interest" description="Disordered" evidence="1">
    <location>
        <begin position="306"/>
        <end position="346"/>
    </location>
</feature>
<evidence type="ECO:0000259" key="2">
    <source>
        <dbReference type="Pfam" id="PF24034"/>
    </source>
</evidence>
<feature type="compositionally biased region" description="Basic and acidic residues" evidence="1">
    <location>
        <begin position="324"/>
        <end position="333"/>
    </location>
</feature>
<dbReference type="InterPro" id="IPR055769">
    <property type="entry name" value="DUF7345"/>
</dbReference>
<dbReference type="OrthoDB" id="147932at2157"/>
<feature type="region of interest" description="Disordered" evidence="1">
    <location>
        <begin position="34"/>
        <end position="64"/>
    </location>
</feature>
<evidence type="ECO:0000313" key="4">
    <source>
        <dbReference type="EMBL" id="ELY53627.1"/>
    </source>
</evidence>
<evidence type="ECO:0000313" key="5">
    <source>
        <dbReference type="Proteomes" id="UP000011602"/>
    </source>
</evidence>
<dbReference type="STRING" id="1227499.C493_13963"/>
<dbReference type="AlphaFoldDB" id="L9WW41"/>
<feature type="domain" description="DUF7345" evidence="3">
    <location>
        <begin position="75"/>
        <end position="211"/>
    </location>
</feature>
<dbReference type="Pfam" id="PF24034">
    <property type="entry name" value="DUF7343"/>
    <property type="match status" value="1"/>
</dbReference>
<dbReference type="Pfam" id="PF24036">
    <property type="entry name" value="DUF7345"/>
    <property type="match status" value="1"/>
</dbReference>